<reference evidence="4" key="1">
    <citation type="submission" date="2013-04" db="EMBL/GenBank/DDBJ databases">
        <title>The genome sequencing project of 58 acetic acid bacteria.</title>
        <authorList>
            <person name="Okamoto-Kainuma A."/>
            <person name="Ishikawa M."/>
            <person name="Umino S."/>
            <person name="Koizumi Y."/>
            <person name="Shiwa Y."/>
            <person name="Yoshikawa H."/>
            <person name="Matsutani M."/>
            <person name="Matsushita K."/>
        </authorList>
    </citation>
    <scope>NUCLEOTIDE SEQUENCE</scope>
    <source>
        <strain evidence="4">NBRC 106556</strain>
    </source>
</reference>
<protein>
    <recommendedName>
        <fullName evidence="6">Glycosyltransferase 2-like domain-containing protein</fullName>
    </recommendedName>
</protein>
<gene>
    <name evidence="4" type="ORF">AA106556_0777</name>
</gene>
<keyword evidence="3" id="KW-0472">Membrane</keyword>
<dbReference type="Gene3D" id="3.90.550.10">
    <property type="entry name" value="Spore Coat Polysaccharide Biosynthesis Protein SpsA, Chain A"/>
    <property type="match status" value="1"/>
</dbReference>
<dbReference type="PANTHER" id="PTHR21461">
    <property type="entry name" value="GLYCOSYLTRANSFERASE FAMILY 92 PROTEIN"/>
    <property type="match status" value="1"/>
</dbReference>
<sequence>MEFNPLPRVAVVAIVRDEATDILSWLGWYIKLGVETLVIFDDGSSDGTERIIADAVYTHDIRLYKIENGNGAHIERQKNIYLYALKELKKTHDWVGFFDSDEYLYLENSYSIPAYLEKISQNVGAIGFHWCNYGSSGHVLKPNTSLIHAFDHHSHSNETINRHIKTLLRTDSWSGEWENVHCFPLQRGRYVDASGNDIEWSTLKGVTAHPPTWEGGRILHYQTRSMEHYVERAKRRKDIELHVYNFFQSDCNELYYQEPKKYIDDVNKWSRKVLDYSYMRALNTLINLIKIEKTENISGINFNIFELTNINGDGLCFEKNRIITQKNRYNLDGKLFVIYSGEFLGDYVYIFCCNQYGYLNNINLYDNYAIGVSFTKLIATLSGEGNNLLLQRIENKKYLRLRGDENYPVETINYSEIDENSLFSFKDYDKKSINVSLFILLQDALSKKITLKTLVRIAQRDLKNTVSLLPLLIPNLPQADREKFETVLGFKIQ</sequence>
<evidence type="ECO:0000313" key="4">
    <source>
        <dbReference type="EMBL" id="GBR45466.1"/>
    </source>
</evidence>
<accession>A0ABQ0QI27</accession>
<evidence type="ECO:0000256" key="2">
    <source>
        <dbReference type="ARBA" id="ARBA00022692"/>
    </source>
</evidence>
<comment type="caution">
    <text evidence="4">The sequence shown here is derived from an EMBL/GenBank/DDBJ whole genome shotgun (WGS) entry which is preliminary data.</text>
</comment>
<dbReference type="PANTHER" id="PTHR21461:SF69">
    <property type="entry name" value="GLYCOSYLTRANSFERASE FAMILY 92 PROTEIN"/>
    <property type="match status" value="1"/>
</dbReference>
<dbReference type="InterPro" id="IPR029044">
    <property type="entry name" value="Nucleotide-diphossugar_trans"/>
</dbReference>
<evidence type="ECO:0000256" key="3">
    <source>
        <dbReference type="ARBA" id="ARBA00022989"/>
    </source>
</evidence>
<organism evidence="4 5">
    <name type="scientific">Neokomagataea tanensis NBRC 106556</name>
    <dbReference type="NCBI Taxonomy" id="1223519"/>
    <lineage>
        <taxon>Bacteria</taxon>
        <taxon>Pseudomonadati</taxon>
        <taxon>Pseudomonadota</taxon>
        <taxon>Alphaproteobacteria</taxon>
        <taxon>Acetobacterales</taxon>
        <taxon>Acetobacteraceae</taxon>
        <taxon>Neokomagataea</taxon>
    </lineage>
</organism>
<name>A0ABQ0QI27_9PROT</name>
<evidence type="ECO:0000313" key="5">
    <source>
        <dbReference type="Proteomes" id="UP001062443"/>
    </source>
</evidence>
<keyword evidence="5" id="KW-1185">Reference proteome</keyword>
<keyword evidence="2" id="KW-0812">Transmembrane</keyword>
<dbReference type="SUPFAM" id="SSF53448">
    <property type="entry name" value="Nucleotide-diphospho-sugar transferases"/>
    <property type="match status" value="1"/>
</dbReference>
<comment type="subcellular location">
    <subcellularLocation>
        <location evidence="1">Membrane</location>
        <topology evidence="1">Single-pass membrane protein</topology>
    </subcellularLocation>
</comment>
<dbReference type="Proteomes" id="UP001062443">
    <property type="component" value="Unassembled WGS sequence"/>
</dbReference>
<proteinExistence type="predicted"/>
<dbReference type="RefSeq" id="WP_068168419.1">
    <property type="nucleotide sequence ID" value="NZ_BAQB01000008.1"/>
</dbReference>
<dbReference type="Pfam" id="PF13704">
    <property type="entry name" value="Glyco_tranf_2_4"/>
    <property type="match status" value="1"/>
</dbReference>
<dbReference type="EMBL" id="BAQB01000008">
    <property type="protein sequence ID" value="GBR45466.1"/>
    <property type="molecule type" value="Genomic_DNA"/>
</dbReference>
<evidence type="ECO:0008006" key="6">
    <source>
        <dbReference type="Google" id="ProtNLM"/>
    </source>
</evidence>
<keyword evidence="3" id="KW-1133">Transmembrane helix</keyword>
<evidence type="ECO:0000256" key="1">
    <source>
        <dbReference type="ARBA" id="ARBA00004167"/>
    </source>
</evidence>